<organism evidence="1">
    <name type="scientific">Mucor ambiguus</name>
    <dbReference type="NCBI Taxonomy" id="91626"/>
    <lineage>
        <taxon>Eukaryota</taxon>
        <taxon>Fungi</taxon>
        <taxon>Fungi incertae sedis</taxon>
        <taxon>Mucoromycota</taxon>
        <taxon>Mucoromycotina</taxon>
        <taxon>Mucoromycetes</taxon>
        <taxon>Mucorales</taxon>
        <taxon>Mucorineae</taxon>
        <taxon>Mucoraceae</taxon>
        <taxon>Mucor</taxon>
    </lineage>
</organism>
<dbReference type="EMBL" id="DF836329">
    <property type="protein sequence ID" value="GAN03424.1"/>
    <property type="molecule type" value="Genomic_DNA"/>
</dbReference>
<accession>A0A0C9M8G5</accession>
<dbReference type="Proteomes" id="UP000053815">
    <property type="component" value="Unassembled WGS sequence"/>
</dbReference>
<keyword evidence="2" id="KW-1185">Reference proteome</keyword>
<evidence type="ECO:0000313" key="2">
    <source>
        <dbReference type="Proteomes" id="UP000053815"/>
    </source>
</evidence>
<proteinExistence type="predicted"/>
<protein>
    <recommendedName>
        <fullName evidence="3">F-box domain-containing protein</fullName>
    </recommendedName>
</protein>
<evidence type="ECO:0000313" key="1">
    <source>
        <dbReference type="EMBL" id="GAN03424.1"/>
    </source>
</evidence>
<name>A0A0C9M8G5_9FUNG</name>
<evidence type="ECO:0008006" key="3">
    <source>
        <dbReference type="Google" id="ProtNLM"/>
    </source>
</evidence>
<dbReference type="OrthoDB" id="2268785at2759"/>
<reference evidence="1" key="1">
    <citation type="submission" date="2014-09" db="EMBL/GenBank/DDBJ databases">
        <title>Draft genome sequence of an oleaginous Mucoromycotina fungus Mucor ambiguus NBRC6742.</title>
        <authorList>
            <person name="Takeda I."/>
            <person name="Yamane N."/>
            <person name="Morita T."/>
            <person name="Tamano K."/>
            <person name="Machida M."/>
            <person name="Baker S."/>
            <person name="Koike H."/>
        </authorList>
    </citation>
    <scope>NUCLEOTIDE SEQUENCE</scope>
    <source>
        <strain evidence="1">NBRC 6742</strain>
    </source>
</reference>
<gene>
    <name evidence="1" type="ORF">MAM1_0040d02877</name>
</gene>
<dbReference type="AlphaFoldDB" id="A0A0C9M8G5"/>
<sequence>MVHIKSLSAELLSAIFDTIGSNHQLAECKLVCKYWKTPAARSMLGNTITINSDKAASRLFKHLFQDPSRIDLVKHIDFELNEDDLSINTYKLLLLAVHPNIENLTGSVQSKRFFKVLVDVIDSSSQDFTKLKTVPLYTGPDADINTTVALKLKNSLVYPILALGGQTTSAAKDLLSNLDQFQNLDTVMLRGHLDGLEWMEDLLRSNSNLEGFGAVNFVFNNPLANMTRFEDFNSWLVSQVQQETALGYILISSPVILPEVLTYFSYKYPNLKYIELKGKIWTPGGRFATESDYFHAVDLIFDVIKKIKFKLIQLVLPRKISFMAAMEYLLSREENIEFSIEEFSGQQEVVLSLTDVTNEIGSDGFLNLFD</sequence>